<feature type="non-terminal residue" evidence="1">
    <location>
        <position position="55"/>
    </location>
</feature>
<protein>
    <submittedName>
        <fullName evidence="1">Uncharacterized protein</fullName>
    </submittedName>
</protein>
<name>A0A6H5HP59_9HEMI</name>
<proteinExistence type="predicted"/>
<accession>A0A6H5HP59</accession>
<reference evidence="1 2" key="1">
    <citation type="submission" date="2020-02" db="EMBL/GenBank/DDBJ databases">
        <authorList>
            <person name="Ferguson B K."/>
        </authorList>
    </citation>
    <scope>NUCLEOTIDE SEQUENCE [LARGE SCALE GENOMIC DNA]</scope>
</reference>
<dbReference type="AlphaFoldDB" id="A0A6H5HP59"/>
<evidence type="ECO:0000313" key="2">
    <source>
        <dbReference type="Proteomes" id="UP000479000"/>
    </source>
</evidence>
<keyword evidence="2" id="KW-1185">Reference proteome</keyword>
<evidence type="ECO:0000313" key="1">
    <source>
        <dbReference type="EMBL" id="CAB0018752.1"/>
    </source>
</evidence>
<organism evidence="1 2">
    <name type="scientific">Nesidiocoris tenuis</name>
    <dbReference type="NCBI Taxonomy" id="355587"/>
    <lineage>
        <taxon>Eukaryota</taxon>
        <taxon>Metazoa</taxon>
        <taxon>Ecdysozoa</taxon>
        <taxon>Arthropoda</taxon>
        <taxon>Hexapoda</taxon>
        <taxon>Insecta</taxon>
        <taxon>Pterygota</taxon>
        <taxon>Neoptera</taxon>
        <taxon>Paraneoptera</taxon>
        <taxon>Hemiptera</taxon>
        <taxon>Heteroptera</taxon>
        <taxon>Panheteroptera</taxon>
        <taxon>Cimicomorpha</taxon>
        <taxon>Miridae</taxon>
        <taxon>Dicyphina</taxon>
        <taxon>Nesidiocoris</taxon>
    </lineage>
</organism>
<gene>
    <name evidence="1" type="ORF">NTEN_LOCUS22528</name>
</gene>
<dbReference type="EMBL" id="CADCXU010033184">
    <property type="protein sequence ID" value="CAB0018752.1"/>
    <property type="molecule type" value="Genomic_DNA"/>
</dbReference>
<sequence>MALELAPGIGKFCAASVNCPRFLGGAAGPVTRLTNLILPKGTEAPIRDSSRTTSS</sequence>
<dbReference type="Proteomes" id="UP000479000">
    <property type="component" value="Unassembled WGS sequence"/>
</dbReference>